<proteinExistence type="predicted"/>
<evidence type="ECO:0000313" key="1">
    <source>
        <dbReference type="EMBL" id="CAL1716299.1"/>
    </source>
</evidence>
<sequence length="98" mass="11667">MTSIAITLPQDVQVIIHRDALQVNLPDLLLLLRPARRALAWHWRLKQWERRPKRRRSFICLLKMLTSESLNELLLLLLQNTDRDLFWFSSFGTSWTIA</sequence>
<gene>
    <name evidence="1" type="ORF">GFSPODELE1_LOCUS10695</name>
</gene>
<keyword evidence="2" id="KW-1185">Reference proteome</keyword>
<evidence type="ECO:0000313" key="2">
    <source>
        <dbReference type="Proteomes" id="UP001497453"/>
    </source>
</evidence>
<protein>
    <submittedName>
        <fullName evidence="1">Uncharacterized protein</fullName>
    </submittedName>
</protein>
<dbReference type="Proteomes" id="UP001497453">
    <property type="component" value="Chromosome 9"/>
</dbReference>
<accession>A0ABP1E9U7</accession>
<name>A0ABP1E9U7_9APHY</name>
<dbReference type="EMBL" id="OZ037952">
    <property type="protein sequence ID" value="CAL1716299.1"/>
    <property type="molecule type" value="Genomic_DNA"/>
</dbReference>
<organism evidence="1 2">
    <name type="scientific">Somion occarium</name>
    <dbReference type="NCBI Taxonomy" id="3059160"/>
    <lineage>
        <taxon>Eukaryota</taxon>
        <taxon>Fungi</taxon>
        <taxon>Dikarya</taxon>
        <taxon>Basidiomycota</taxon>
        <taxon>Agaricomycotina</taxon>
        <taxon>Agaricomycetes</taxon>
        <taxon>Polyporales</taxon>
        <taxon>Cerrenaceae</taxon>
        <taxon>Somion</taxon>
    </lineage>
</organism>
<reference evidence="2" key="1">
    <citation type="submission" date="2024-04" db="EMBL/GenBank/DDBJ databases">
        <authorList>
            <person name="Shaw F."/>
            <person name="Minotto A."/>
        </authorList>
    </citation>
    <scope>NUCLEOTIDE SEQUENCE [LARGE SCALE GENOMIC DNA]</scope>
</reference>